<dbReference type="InterPro" id="IPR010129">
    <property type="entry name" value="T1SS_HlyD"/>
</dbReference>
<evidence type="ECO:0000313" key="14">
    <source>
        <dbReference type="EMBL" id="SEH43473.1"/>
    </source>
</evidence>
<evidence type="ECO:0000259" key="13">
    <source>
        <dbReference type="Pfam" id="PF26002"/>
    </source>
</evidence>
<evidence type="ECO:0000313" key="15">
    <source>
        <dbReference type="Proteomes" id="UP000182983"/>
    </source>
</evidence>
<evidence type="ECO:0000256" key="8">
    <source>
        <dbReference type="ARBA" id="ARBA00023136"/>
    </source>
</evidence>
<keyword evidence="7 9" id="KW-1133">Transmembrane helix</keyword>
<comment type="subcellular location">
    <subcellularLocation>
        <location evidence="1 9">Cell inner membrane</location>
        <topology evidence="1 9">Single-pass membrane protein</topology>
    </subcellularLocation>
</comment>
<dbReference type="Gene3D" id="2.40.30.170">
    <property type="match status" value="1"/>
</dbReference>
<dbReference type="PANTHER" id="PTHR30386">
    <property type="entry name" value="MEMBRANE FUSION SUBUNIT OF EMRAB-TOLC MULTIDRUG EFFLUX PUMP"/>
    <property type="match status" value="1"/>
</dbReference>
<dbReference type="EMBL" id="FNWO01000009">
    <property type="protein sequence ID" value="SEH43473.1"/>
    <property type="molecule type" value="Genomic_DNA"/>
</dbReference>
<dbReference type="PRINTS" id="PR01490">
    <property type="entry name" value="RTXTOXIND"/>
</dbReference>
<dbReference type="Pfam" id="PF26002">
    <property type="entry name" value="Beta-barrel_AprE"/>
    <property type="match status" value="1"/>
</dbReference>
<dbReference type="PANTHER" id="PTHR30386:SF27">
    <property type="entry name" value="MEMBRANE FUSION PROTEIN (MFP) FAMILY PROTEIN"/>
    <property type="match status" value="1"/>
</dbReference>
<feature type="domain" description="AprE-like long alpha-helical hairpin" evidence="12">
    <location>
        <begin position="119"/>
        <end position="301"/>
    </location>
</feature>
<dbReference type="Gene3D" id="2.40.50.100">
    <property type="match status" value="1"/>
</dbReference>
<proteinExistence type="inferred from homology"/>
<reference evidence="15" key="1">
    <citation type="submission" date="2016-10" db="EMBL/GenBank/DDBJ databases">
        <authorList>
            <person name="Varghese N."/>
            <person name="Submissions S."/>
        </authorList>
    </citation>
    <scope>NUCLEOTIDE SEQUENCE [LARGE SCALE GENOMIC DNA]</scope>
    <source>
        <strain evidence="15">DSM 13234</strain>
    </source>
</reference>
<name>A0A1H6I961_MAGFU</name>
<accession>A0A1H6I961</accession>
<dbReference type="InterPro" id="IPR058781">
    <property type="entry name" value="HH_AprE-like"/>
</dbReference>
<evidence type="ECO:0000256" key="9">
    <source>
        <dbReference type="RuleBase" id="RU365093"/>
    </source>
</evidence>
<protein>
    <recommendedName>
        <fullName evidence="9">Membrane fusion protein (MFP) family protein</fullName>
    </recommendedName>
</protein>
<keyword evidence="10" id="KW-0175">Coiled coil</keyword>
<comment type="similarity">
    <text evidence="2 9">Belongs to the membrane fusion protein (MFP) (TC 8.A.1) family.</text>
</comment>
<evidence type="ECO:0000256" key="7">
    <source>
        <dbReference type="ARBA" id="ARBA00022989"/>
    </source>
</evidence>
<dbReference type="Pfam" id="PF25994">
    <property type="entry name" value="HH_AprE"/>
    <property type="match status" value="1"/>
</dbReference>
<dbReference type="Proteomes" id="UP000182983">
    <property type="component" value="Unassembled WGS sequence"/>
</dbReference>
<dbReference type="NCBIfam" id="TIGR01843">
    <property type="entry name" value="type_I_hlyD"/>
    <property type="match status" value="1"/>
</dbReference>
<dbReference type="InterPro" id="IPR050739">
    <property type="entry name" value="MFP"/>
</dbReference>
<feature type="compositionally biased region" description="Basic and acidic residues" evidence="11">
    <location>
        <begin position="391"/>
        <end position="407"/>
    </location>
</feature>
<dbReference type="OrthoDB" id="9810980at2"/>
<keyword evidence="3 9" id="KW-0813">Transport</keyword>
<gene>
    <name evidence="14" type="ORF">SAMN04244559_02289</name>
</gene>
<dbReference type="GO" id="GO:0005886">
    <property type="term" value="C:plasma membrane"/>
    <property type="evidence" value="ECO:0007669"/>
    <property type="project" value="UniProtKB-SubCell"/>
</dbReference>
<dbReference type="AlphaFoldDB" id="A0A1H6I961"/>
<keyword evidence="5 9" id="KW-0997">Cell inner membrane</keyword>
<evidence type="ECO:0000256" key="10">
    <source>
        <dbReference type="SAM" id="Coils"/>
    </source>
</evidence>
<organism evidence="14 15">
    <name type="scientific">Magnetospirillum fulvum</name>
    <name type="common">Rhodospirillum fulvum</name>
    <dbReference type="NCBI Taxonomy" id="1082"/>
    <lineage>
        <taxon>Bacteria</taxon>
        <taxon>Pseudomonadati</taxon>
        <taxon>Pseudomonadota</taxon>
        <taxon>Alphaproteobacteria</taxon>
        <taxon>Rhodospirillales</taxon>
        <taxon>Rhodospirillaceae</taxon>
        <taxon>Magnetospirillum</taxon>
    </lineage>
</organism>
<evidence type="ECO:0000256" key="3">
    <source>
        <dbReference type="ARBA" id="ARBA00022448"/>
    </source>
</evidence>
<evidence type="ECO:0000256" key="2">
    <source>
        <dbReference type="ARBA" id="ARBA00009477"/>
    </source>
</evidence>
<dbReference type="InterPro" id="IPR006144">
    <property type="entry name" value="Secretion_HlyD_CS"/>
</dbReference>
<feature type="coiled-coil region" evidence="10">
    <location>
        <begin position="253"/>
        <end position="302"/>
    </location>
</feature>
<evidence type="ECO:0000256" key="6">
    <source>
        <dbReference type="ARBA" id="ARBA00022692"/>
    </source>
</evidence>
<feature type="transmembrane region" description="Helical" evidence="9">
    <location>
        <begin position="44"/>
        <end position="62"/>
    </location>
</feature>
<evidence type="ECO:0000256" key="4">
    <source>
        <dbReference type="ARBA" id="ARBA00022475"/>
    </source>
</evidence>
<evidence type="ECO:0000256" key="1">
    <source>
        <dbReference type="ARBA" id="ARBA00004377"/>
    </source>
</evidence>
<feature type="domain" description="AprE-like beta-barrel" evidence="13">
    <location>
        <begin position="344"/>
        <end position="398"/>
    </location>
</feature>
<evidence type="ECO:0000256" key="11">
    <source>
        <dbReference type="SAM" id="MobiDB-lite"/>
    </source>
</evidence>
<keyword evidence="6 9" id="KW-0812">Transmembrane</keyword>
<dbReference type="InterPro" id="IPR058982">
    <property type="entry name" value="Beta-barrel_AprE"/>
</dbReference>
<dbReference type="GO" id="GO:0009306">
    <property type="term" value="P:protein secretion"/>
    <property type="evidence" value="ECO:0007669"/>
    <property type="project" value="InterPro"/>
</dbReference>
<feature type="region of interest" description="Disordered" evidence="11">
    <location>
        <begin position="387"/>
        <end position="414"/>
    </location>
</feature>
<evidence type="ECO:0000256" key="5">
    <source>
        <dbReference type="ARBA" id="ARBA00022519"/>
    </source>
</evidence>
<keyword evidence="4 9" id="KW-1003">Cell membrane</keyword>
<evidence type="ECO:0000259" key="12">
    <source>
        <dbReference type="Pfam" id="PF25994"/>
    </source>
</evidence>
<sequence>MSRLEATWDRLISLWPARRPEHEREFLPAALEIIETPASPAGRLVMLTIVVLIVVALAWATFGRIDIIATAQGRIVPSGRVKTIQPFEIGVVNAIAVHDGQQVAAGDLLIELDLTANAADEARIARDLSRARLDVARLKGLLAGARDDVFADLARDADAADLATARRQMEAQAAEQAAKLAMIDRQLEQKRAELAGVGATITKLQSSLPMIEQRANLREEAARLEYGNKIELLNARQMLVEQRQELVVQAHKKDETQHAIAALSAQHEQTEGEYRKQLLADLAKVEAQISEQGQELVKARQKTRLQTLRAPVAGTVQQLAVHTLGGVVTPAQSLMVIVPEDAKLEIEANLPNKDVGFVHEGQEVEIKVETFNFTRYGLLHGHVASVSRDSVGQDERTQPSKNPEEKASAPIDPATREPSYVAHIALMETTIDTELGPTALSSGMAVTAEIKTGRRRVISYLLSPLIRYQHEAWRER</sequence>
<keyword evidence="8 9" id="KW-0472">Membrane</keyword>
<dbReference type="PROSITE" id="PS00543">
    <property type="entry name" value="HLYD_FAMILY"/>
    <property type="match status" value="1"/>
</dbReference>
<keyword evidence="15" id="KW-1185">Reference proteome</keyword>